<dbReference type="AlphaFoldDB" id="I3T5Q0"/>
<organism evidence="2">
    <name type="scientific">Medicago truncatula</name>
    <name type="common">Barrel medic</name>
    <name type="synonym">Medicago tribuloides</name>
    <dbReference type="NCBI Taxonomy" id="3880"/>
    <lineage>
        <taxon>Eukaryota</taxon>
        <taxon>Viridiplantae</taxon>
        <taxon>Streptophyta</taxon>
        <taxon>Embryophyta</taxon>
        <taxon>Tracheophyta</taxon>
        <taxon>Spermatophyta</taxon>
        <taxon>Magnoliopsida</taxon>
        <taxon>eudicotyledons</taxon>
        <taxon>Gunneridae</taxon>
        <taxon>Pentapetalae</taxon>
        <taxon>rosids</taxon>
        <taxon>fabids</taxon>
        <taxon>Fabales</taxon>
        <taxon>Fabaceae</taxon>
        <taxon>Papilionoideae</taxon>
        <taxon>50 kb inversion clade</taxon>
        <taxon>NPAAA clade</taxon>
        <taxon>Hologalegina</taxon>
        <taxon>IRL clade</taxon>
        <taxon>Trifolieae</taxon>
        <taxon>Medicago</taxon>
    </lineage>
</organism>
<evidence type="ECO:0000313" key="2">
    <source>
        <dbReference type="EMBL" id="AFK47842.1"/>
    </source>
</evidence>
<protein>
    <recommendedName>
        <fullName evidence="3">Transmembrane protein</fullName>
    </recommendedName>
</protein>
<keyword evidence="1" id="KW-0812">Transmembrane</keyword>
<sequence length="41" mass="4633">MLCQYLRCQGIGQLVLLFNVLGSLLILQQNHSLMPVLYLSV</sequence>
<evidence type="ECO:0000256" key="1">
    <source>
        <dbReference type="SAM" id="Phobius"/>
    </source>
</evidence>
<proteinExistence type="evidence at transcript level"/>
<accession>I3T5Q0</accession>
<keyword evidence="1" id="KW-1133">Transmembrane helix</keyword>
<feature type="transmembrane region" description="Helical" evidence="1">
    <location>
        <begin position="12"/>
        <end position="31"/>
    </location>
</feature>
<evidence type="ECO:0008006" key="3">
    <source>
        <dbReference type="Google" id="ProtNLM"/>
    </source>
</evidence>
<keyword evidence="1" id="KW-0472">Membrane</keyword>
<reference evidence="2" key="1">
    <citation type="submission" date="2012-05" db="EMBL/GenBank/DDBJ databases">
        <authorList>
            <person name="Krishnakumar V."/>
            <person name="Cheung F."/>
            <person name="Xiao Y."/>
            <person name="Chan A."/>
            <person name="Moskal W.A."/>
            <person name="Town C.D."/>
        </authorList>
    </citation>
    <scope>NUCLEOTIDE SEQUENCE</scope>
</reference>
<name>I3T5Q0_MEDTR</name>
<dbReference type="EMBL" id="BT148048">
    <property type="protein sequence ID" value="AFK47842.1"/>
    <property type="molecule type" value="mRNA"/>
</dbReference>